<keyword evidence="6 11" id="KW-0732">Signal</keyword>
<comment type="subcellular location">
    <subcellularLocation>
        <location evidence="1">Cell outer membrane</location>
    </subcellularLocation>
</comment>
<dbReference type="STRING" id="742823.HMPREF9465_01810"/>
<evidence type="ECO:0000259" key="13">
    <source>
        <dbReference type="Pfam" id="PF07244"/>
    </source>
</evidence>
<comment type="subunit">
    <text evidence="10">Interacts with TamB to form the translocation and assembly module (TAM).</text>
</comment>
<dbReference type="Gene3D" id="2.40.160.50">
    <property type="entry name" value="membrane protein fhac: a member of the omp85/tpsb transporter family"/>
    <property type="match status" value="1"/>
</dbReference>
<evidence type="ECO:0000313" key="15">
    <source>
        <dbReference type="EMBL" id="EKB30564.1"/>
    </source>
</evidence>
<dbReference type="eggNOG" id="COG0729">
    <property type="taxonomic scope" value="Bacteria"/>
</dbReference>
<dbReference type="AlphaFoldDB" id="K1KFQ2"/>
<evidence type="ECO:0000256" key="7">
    <source>
        <dbReference type="ARBA" id="ARBA00023136"/>
    </source>
</evidence>
<gene>
    <name evidence="15" type="ORF">HMPREF9465_01810</name>
</gene>
<keyword evidence="7" id="KW-0472">Membrane</keyword>
<dbReference type="PATRIC" id="fig|742823.3.peg.1805"/>
<proteinExistence type="inferred from homology"/>
<feature type="domain" description="Bacterial surface antigen (D15)" evidence="12">
    <location>
        <begin position="266"/>
        <end position="575"/>
    </location>
</feature>
<feature type="domain" description="TamA POTRA" evidence="14">
    <location>
        <begin position="26"/>
        <end position="95"/>
    </location>
</feature>
<evidence type="ECO:0000256" key="9">
    <source>
        <dbReference type="ARBA" id="ARBA00033063"/>
    </source>
</evidence>
<evidence type="ECO:0000259" key="14">
    <source>
        <dbReference type="Pfam" id="PF17243"/>
    </source>
</evidence>
<feature type="signal peptide" evidence="11">
    <location>
        <begin position="1"/>
        <end position="20"/>
    </location>
</feature>
<feature type="domain" description="POTRA" evidence="13">
    <location>
        <begin position="186"/>
        <end position="243"/>
    </location>
</feature>
<accession>K1KFQ2</accession>
<dbReference type="GO" id="GO:0009279">
    <property type="term" value="C:cell outer membrane"/>
    <property type="evidence" value="ECO:0007669"/>
    <property type="project" value="UniProtKB-SubCell"/>
</dbReference>
<dbReference type="InterPro" id="IPR035243">
    <property type="entry name" value="TamA_POTRA_Dom_1"/>
</dbReference>
<evidence type="ECO:0000256" key="6">
    <source>
        <dbReference type="ARBA" id="ARBA00022729"/>
    </source>
</evidence>
<evidence type="ECO:0000313" key="16">
    <source>
        <dbReference type="Proteomes" id="UP000005835"/>
    </source>
</evidence>
<keyword evidence="5" id="KW-0812">Transmembrane</keyword>
<dbReference type="Pfam" id="PF07244">
    <property type="entry name" value="POTRA"/>
    <property type="match status" value="1"/>
</dbReference>
<comment type="similarity">
    <text evidence="2">Belongs to the TamA family.</text>
</comment>
<dbReference type="InterPro" id="IPR039910">
    <property type="entry name" value="D15-like"/>
</dbReference>
<name>K1KFQ2_9BURK</name>
<dbReference type="RefSeq" id="WP_005436278.1">
    <property type="nucleotide sequence ID" value="NZ_JH815519.1"/>
</dbReference>
<evidence type="ECO:0000256" key="1">
    <source>
        <dbReference type="ARBA" id="ARBA00004442"/>
    </source>
</evidence>
<dbReference type="InterPro" id="IPR010827">
    <property type="entry name" value="BamA/TamA_POTRA"/>
</dbReference>
<dbReference type="Pfam" id="PF01103">
    <property type="entry name" value="Omp85"/>
    <property type="match status" value="1"/>
</dbReference>
<keyword evidence="8" id="KW-0998">Cell outer membrane</keyword>
<evidence type="ECO:0000256" key="2">
    <source>
        <dbReference type="ARBA" id="ARBA00010248"/>
    </source>
</evidence>
<keyword evidence="16" id="KW-1185">Reference proteome</keyword>
<dbReference type="Pfam" id="PF17243">
    <property type="entry name" value="POTRA_TamA_1"/>
    <property type="match status" value="1"/>
</dbReference>
<organism evidence="15 16">
    <name type="scientific">Sutterella wadsworthensis 2_1_59BFAA</name>
    <dbReference type="NCBI Taxonomy" id="742823"/>
    <lineage>
        <taxon>Bacteria</taxon>
        <taxon>Pseudomonadati</taxon>
        <taxon>Pseudomonadota</taxon>
        <taxon>Betaproteobacteria</taxon>
        <taxon>Burkholderiales</taxon>
        <taxon>Sutterellaceae</taxon>
        <taxon>Sutterella</taxon>
    </lineage>
</organism>
<dbReference type="Proteomes" id="UP000005835">
    <property type="component" value="Unassembled WGS sequence"/>
</dbReference>
<dbReference type="EMBL" id="ADMG01000038">
    <property type="protein sequence ID" value="EKB30564.1"/>
    <property type="molecule type" value="Genomic_DNA"/>
</dbReference>
<keyword evidence="4" id="KW-1134">Transmembrane beta strand</keyword>
<feature type="chain" id="PRO_5003849865" description="Translocation and assembly module subunit TamA" evidence="11">
    <location>
        <begin position="21"/>
        <end position="577"/>
    </location>
</feature>
<dbReference type="PANTHER" id="PTHR12815:SF47">
    <property type="entry name" value="TRANSLOCATION AND ASSEMBLY MODULE SUBUNIT TAMA"/>
    <property type="match status" value="1"/>
</dbReference>
<dbReference type="Gene3D" id="3.10.20.310">
    <property type="entry name" value="membrane protein fhac"/>
    <property type="match status" value="3"/>
</dbReference>
<evidence type="ECO:0000256" key="5">
    <source>
        <dbReference type="ARBA" id="ARBA00022692"/>
    </source>
</evidence>
<dbReference type="HOGENOM" id="CLU_018618_1_0_4"/>
<evidence type="ECO:0000256" key="4">
    <source>
        <dbReference type="ARBA" id="ARBA00022452"/>
    </source>
</evidence>
<comment type="caution">
    <text evidence="15">The sequence shown here is derived from an EMBL/GenBank/DDBJ whole genome shotgun (WGS) entry which is preliminary data.</text>
</comment>
<sequence length="577" mass="63783">MRRSLTAVLALSLCSASALAADTLRIDIKGLDGDLAANARAWVEPLEKAGYTDTPAARMNVDKAVRLSLRALGYYQPAVSMTVKDKRSLEITVVPGEPVLISDVDVHVTGPGADERVFNFLQKRRVPKKGDVLNHAKYEEFKSSLTNAALQLGYFDAEFVKSQLGVSIPLREAVWSIDYETGERWRFGDVTFSGSQIDEELLRNMTPFKKGDYYNADVLGDFNQKLASVGWFKSAVVAPDFQAARDAGTTELPMNCDVTPRAANIFEVGLGYATDTGPRAKFGWKKPWINSRGHSLSSSTEVSSDEQLVDLSYKIPVVANPLEEYWLAQGAMKRDVVNDTDSNNMTLALSRNWEFSTGWQRSIGVHWMFDSFTQAGVSSNTMLVYPSISFSRTRSRGGMMPYWGDTQRYSIDTGTHYLGSDVDFIIMQAHGTLIRTPWRGHRFVVRGSAGKIKTNDFDEVPPDLRFFAGGDRSVRGYKYESISPRDSEGRLTGASCMVTGSIEYQYNLTGKWWTAVFFDVGEASNSFASFDWKRGAGVGIRWNSPVGPVKLDVAKPVAADAGEDDGLQFYIGLGAEL</sequence>
<dbReference type="GO" id="GO:0097347">
    <property type="term" value="C:TAM protein secretion complex"/>
    <property type="evidence" value="ECO:0007669"/>
    <property type="project" value="TreeGrafter"/>
</dbReference>
<dbReference type="GO" id="GO:0009306">
    <property type="term" value="P:protein secretion"/>
    <property type="evidence" value="ECO:0007669"/>
    <property type="project" value="TreeGrafter"/>
</dbReference>
<evidence type="ECO:0000259" key="12">
    <source>
        <dbReference type="Pfam" id="PF01103"/>
    </source>
</evidence>
<evidence type="ECO:0000256" key="3">
    <source>
        <dbReference type="ARBA" id="ARBA00015419"/>
    </source>
</evidence>
<dbReference type="PANTHER" id="PTHR12815">
    <property type="entry name" value="SORTING AND ASSEMBLY MACHINERY SAMM50 PROTEIN FAMILY MEMBER"/>
    <property type="match status" value="1"/>
</dbReference>
<evidence type="ECO:0000256" key="10">
    <source>
        <dbReference type="ARBA" id="ARBA00093548"/>
    </source>
</evidence>
<evidence type="ECO:0000256" key="11">
    <source>
        <dbReference type="SAM" id="SignalP"/>
    </source>
</evidence>
<evidence type="ECO:0000256" key="8">
    <source>
        <dbReference type="ARBA" id="ARBA00023237"/>
    </source>
</evidence>
<reference evidence="15 16" key="1">
    <citation type="submission" date="2012-05" db="EMBL/GenBank/DDBJ databases">
        <title>The Genome Sequence of Sutterella wadsworthensis 2_1_59BFAA.</title>
        <authorList>
            <consortium name="The Broad Institute Genome Sequencing Platform"/>
            <person name="Earl A."/>
            <person name="Ward D."/>
            <person name="Feldgarden M."/>
            <person name="Gevers D."/>
            <person name="Daigneault M."/>
            <person name="Strauss J."/>
            <person name="Allen-Vercoe E."/>
            <person name="Walker B."/>
            <person name="Young S.K."/>
            <person name="Zeng Q."/>
            <person name="Gargeya S."/>
            <person name="Fitzgerald M."/>
            <person name="Haas B."/>
            <person name="Abouelleil A."/>
            <person name="Alvarado L."/>
            <person name="Arachchi H.M."/>
            <person name="Berlin A.M."/>
            <person name="Chapman S.B."/>
            <person name="Goldberg J."/>
            <person name="Griggs A."/>
            <person name="Gujja S."/>
            <person name="Hansen M."/>
            <person name="Howarth C."/>
            <person name="Imamovic A."/>
            <person name="Larimer J."/>
            <person name="McCowen C."/>
            <person name="Montmayeur A."/>
            <person name="Murphy C."/>
            <person name="Neiman D."/>
            <person name="Pearson M."/>
            <person name="Priest M."/>
            <person name="Roberts A."/>
            <person name="Saif S."/>
            <person name="Shea T."/>
            <person name="Sisk P."/>
            <person name="Sykes S."/>
            <person name="Wortman J."/>
            <person name="Nusbaum C."/>
            <person name="Birren B."/>
        </authorList>
    </citation>
    <scope>NUCLEOTIDE SEQUENCE [LARGE SCALE GENOMIC DNA]</scope>
    <source>
        <strain evidence="15 16">2_1_59BFAA</strain>
    </source>
</reference>
<protein>
    <recommendedName>
        <fullName evidence="3">Translocation and assembly module subunit TamA</fullName>
    </recommendedName>
    <alternativeName>
        <fullName evidence="9">Autotransporter assembly factor TamA</fullName>
    </alternativeName>
</protein>
<dbReference type="InterPro" id="IPR000184">
    <property type="entry name" value="Bac_surfAg_D15"/>
</dbReference>